<evidence type="ECO:0000313" key="1">
    <source>
        <dbReference type="EMBL" id="AXH71353.1"/>
    </source>
</evidence>
<dbReference type="Proteomes" id="UP000317351">
    <property type="component" value="Segment"/>
</dbReference>
<gene>
    <name evidence="1" type="ORF">P119_gp04</name>
</gene>
<name>A0AC59HC70_9CAUD</name>
<organism evidence="1 2">
    <name type="scientific">Pelagibacter phage HTVC119P</name>
    <dbReference type="NCBI Taxonomy" id="2283020"/>
    <lineage>
        <taxon>Viruses</taxon>
        <taxon>Duplodnaviria</taxon>
        <taxon>Heunggongvirae</taxon>
        <taxon>Uroviricota</taxon>
        <taxon>Caudoviricetes</taxon>
        <taxon>Autographivirales</taxon>
        <taxon>Votkovvirus</taxon>
    </lineage>
</organism>
<reference evidence="1 2" key="1">
    <citation type="journal article" date="2019" name="Environ. Microbiol.">
        <title>Pelagiphages in the Podoviridae family integrate into host genomes.</title>
        <authorList>
            <person name="Zhao Y."/>
            <person name="Qin F."/>
            <person name="Zhang R."/>
            <person name="Giovannoni S.J."/>
            <person name="Zhang Z."/>
            <person name="Sun J."/>
            <person name="Du S."/>
            <person name="Rensing C."/>
        </authorList>
    </citation>
    <scope>NUCLEOTIDE SEQUENCE [LARGE SCALE GENOMIC DNA]</scope>
</reference>
<accession>A0AC59HC70</accession>
<evidence type="ECO:0000313" key="2">
    <source>
        <dbReference type="Proteomes" id="UP000317351"/>
    </source>
</evidence>
<dbReference type="EMBL" id="MH598806">
    <property type="protein sequence ID" value="AXH71353.1"/>
    <property type="molecule type" value="Genomic_DNA"/>
</dbReference>
<protein>
    <submittedName>
        <fullName evidence="1">Uncharacterized protein</fullName>
    </submittedName>
</protein>
<proteinExistence type="predicted"/>
<sequence>MNNIKTVELNIVSKRIDKNLLKYRFFGHTINKEEFKFNIKAYSYKDATADLFKMLNPNYIWLLNCEMPGKHYPNNYKAGSTRSIDLTKHQNKN</sequence>